<evidence type="ECO:0000256" key="1">
    <source>
        <dbReference type="SAM" id="MobiDB-lite"/>
    </source>
</evidence>
<dbReference type="Proteomes" id="UP000272888">
    <property type="component" value="Unassembled WGS sequence"/>
</dbReference>
<feature type="region of interest" description="Disordered" evidence="1">
    <location>
        <begin position="1"/>
        <end position="56"/>
    </location>
</feature>
<proteinExistence type="predicted"/>
<reference evidence="3" key="1">
    <citation type="submission" date="2018-09" db="EMBL/GenBank/DDBJ databases">
        <authorList>
            <person name="Livingstone P.G."/>
            <person name="Whitworth D.E."/>
        </authorList>
    </citation>
    <scope>NUCLEOTIDE SEQUENCE [LARGE SCALE GENOMIC DNA]</scope>
    <source>
        <strain evidence="3">CA051B</strain>
    </source>
</reference>
<sequence length="56" mass="5424">SQAQPKAKSADKAPGAKSIGRKKAAAAPAPAAKGAKATKKAASKKTLGRKKTAPGA</sequence>
<name>A0A3A8PFV7_9BACT</name>
<dbReference type="AlphaFoldDB" id="A0A3A8PFV7"/>
<evidence type="ECO:0000313" key="3">
    <source>
        <dbReference type="Proteomes" id="UP000272888"/>
    </source>
</evidence>
<organism evidence="2 3">
    <name type="scientific">Corallococcus llansteffanensis</name>
    <dbReference type="NCBI Taxonomy" id="2316731"/>
    <lineage>
        <taxon>Bacteria</taxon>
        <taxon>Pseudomonadati</taxon>
        <taxon>Myxococcota</taxon>
        <taxon>Myxococcia</taxon>
        <taxon>Myxococcales</taxon>
        <taxon>Cystobacterineae</taxon>
        <taxon>Myxococcaceae</taxon>
        <taxon>Corallococcus</taxon>
    </lineage>
</organism>
<feature type="compositionally biased region" description="Basic residues" evidence="1">
    <location>
        <begin position="36"/>
        <end position="56"/>
    </location>
</feature>
<keyword evidence="3" id="KW-1185">Reference proteome</keyword>
<dbReference type="EMBL" id="RAWB01000263">
    <property type="protein sequence ID" value="RKH55238.1"/>
    <property type="molecule type" value="Genomic_DNA"/>
</dbReference>
<protein>
    <submittedName>
        <fullName evidence="2">Transcriptional regulator</fullName>
    </submittedName>
</protein>
<evidence type="ECO:0000313" key="2">
    <source>
        <dbReference type="EMBL" id="RKH55238.1"/>
    </source>
</evidence>
<feature type="non-terminal residue" evidence="2">
    <location>
        <position position="1"/>
    </location>
</feature>
<comment type="caution">
    <text evidence="2">The sequence shown here is derived from an EMBL/GenBank/DDBJ whole genome shotgun (WGS) entry which is preliminary data.</text>
</comment>
<gene>
    <name evidence="2" type="ORF">D7V93_23485</name>
</gene>
<accession>A0A3A8PFV7</accession>
<feature type="compositionally biased region" description="Low complexity" evidence="1">
    <location>
        <begin position="25"/>
        <end position="35"/>
    </location>
</feature>